<organism evidence="2 3">
    <name type="scientific">Plasmodium falciparum (isolate NF54)</name>
    <dbReference type="NCBI Taxonomy" id="5843"/>
    <lineage>
        <taxon>Eukaryota</taxon>
        <taxon>Sar</taxon>
        <taxon>Alveolata</taxon>
        <taxon>Apicomplexa</taxon>
        <taxon>Aconoidasida</taxon>
        <taxon>Haemosporida</taxon>
        <taxon>Plasmodiidae</taxon>
        <taxon>Plasmodium</taxon>
        <taxon>Plasmodium (Laverania)</taxon>
    </lineage>
</organism>
<accession>A0A2I0BQK1</accession>
<proteinExistence type="predicted"/>
<gene>
    <name evidence="2" type="ORF">CK202_4583</name>
    <name evidence="1" type="ORF">CYL21_3622</name>
</gene>
<evidence type="ECO:0000313" key="4">
    <source>
        <dbReference type="Proteomes" id="UP000754359"/>
    </source>
</evidence>
<comment type="caution">
    <text evidence="2">The sequence shown here is derived from an EMBL/GenBank/DDBJ whole genome shotgun (WGS) entry which is preliminary data.</text>
</comment>
<reference evidence="1 4" key="2">
    <citation type="submission" date="2018-05" db="EMBL/GenBank/DDBJ databases">
        <title>Genome assembly of Plasmodium falciparum NF54 DiCre.</title>
        <authorList>
            <person name="Baumgarten S."/>
            <person name="Treeck M."/>
            <person name="Scherf A."/>
        </authorList>
    </citation>
    <scope>NUCLEOTIDE SEQUENCE [LARGE SCALE GENOMIC DNA]</scope>
    <source>
        <strain evidence="1">NF54</strain>
    </source>
</reference>
<dbReference type="EMBL" id="NYMT01000016">
    <property type="protein sequence ID" value="PKC43369.1"/>
    <property type="molecule type" value="Genomic_DNA"/>
</dbReference>
<dbReference type="EMBL" id="QFXU01000017">
    <property type="protein sequence ID" value="KAF4327886.1"/>
    <property type="molecule type" value="Genomic_DNA"/>
</dbReference>
<protein>
    <submittedName>
        <fullName evidence="2">Uncharacterized protein</fullName>
    </submittedName>
</protein>
<name>A0A2I0BQK1_PLAFO</name>
<evidence type="ECO:0000313" key="3">
    <source>
        <dbReference type="Proteomes" id="UP000232684"/>
    </source>
</evidence>
<dbReference type="Proteomes" id="UP000754359">
    <property type="component" value="Unassembled WGS sequence"/>
</dbReference>
<sequence>MIRKGVELFYFKNARWSPPSKYNIKCSRRLYHKHMINKEKIIRKGFSYEYINDDENFLFNKYNCVNSLVNYYYVNKKFEEINLLIINKQDDGKYMDDIINILYVLCVKGNISILDRRIKYYVSYILTYVNEYMRELSDHKNKKVSKNQHNDIHNNIHKDITTDECGYIHKDIPTDECGYIHKDITTDECGYIHKNITTDECNKKKNGCVQMYADDNYYNSHNIYNNVNIKVENTIINNKKKFISIKSYLLFLNILKVLDMKNDFNILLKYVSENIHFFSIDIIHRIAFNYDIKNMNNINNNNHEIFFKEILDYIYTLIDYNPSLYFNQMKSINLCINICTNYFFEKRYITEQKKKNDNEDIIYMYNLNYIYINHIITFNNLLHEYNTTKNNIEDYKSEKEYNNNTKKKTLCLFKKSKKIITNVSDILQKGDVSKSIIQSKSQDRKEYINLEDNLNIINEKLKHINDFYFNYYMIDTIYILYNYYTNLLRETKKKKKKKKLIMKQNYEQKEEHFLLYIPDIKNSITNILLHFINIIHINLNTNQQKIKNKKIIQALERILKLSYEFKDKSFNYESFILNYCNMLLVSKLDLSLVDNIKILTIFKHIRKSHREGNQHNVQTQRKQRIDKSLNTCQQKEKKKLNDNKLMYATEHCGKKNEIYDIEDNKYIEQTSLHINQSNISHIRENNLESYDINKHLDNMIKLVCCNLKTCVHNSCGNNICMLIPLIYEFHTYMDCELKNILIVQITCNKHNINENNLINILRVFCKIKYRNDMLDQFFYNQKKFNFYDNYLPSHKQGYKKNLYIFSCPKNFFLFFYYKSKNNLFNYKDMYYIENYVQNNFLEMNIKDFLLLLLIYYKNKVFLLPQLLIKILSIVNNGKKLITEKKKLLFFLYLFSKNYYHLSNDNSEWIDNQNDQNTHLIRKINVFRKSQYIQEHINHFINLINDLFYFIYNENTINYPPEQVRLLLQEKKKNKINKIIIINKKNSENGELAKTMKDETNKDNMSYEIYEQSESNSELNQISNHMDYSIDEYKINFTILKTNLIMMKILYNIYYAYFSSSFEKGKREGKNILNSHHEKLLNHLYICFNENYSKNVEEIKDVAPLLYYFTYFNLYSSFYFEKQMSYIMMNNIIDERLIKYVMLSHVCVKKIIPHEIKSIIKKYVLENFAHFSGSFKILCFRLSHHFLDVPNGVALEGKKNNVGTEKNVDISIFNELLNDLLINLDHMKPNHYLVIYSTISKNMIKNKKYYIELFYHMNKIATSYNNEQLFSILYYMYKTGYSKPKIRKKIRNLILFRHKKRLIHLSMYIKYILPLDEFGIYHLLPIKCQNIIYDKLTVDVKSLIRPPLQHMETQINEVKNIKVKNKKKKGETLEESSKGNEQNDAPIYIFEQMVKNY</sequence>
<reference evidence="2 3" key="1">
    <citation type="submission" date="2017-11" db="EMBL/GenBank/DDBJ databases">
        <title>Plasmodium falciparum NF54 genome assembly.</title>
        <authorList>
            <person name="Bryant J.M."/>
            <person name="Baumgarten S."/>
            <person name="Scheidig-Benatar C."/>
            <person name="Scherf A."/>
        </authorList>
    </citation>
    <scope>NUCLEOTIDE SEQUENCE [LARGE SCALE GENOMIC DNA]</scope>
    <source>
        <strain evidence="2">NF54</strain>
    </source>
</reference>
<evidence type="ECO:0000313" key="2">
    <source>
        <dbReference type="EMBL" id="PKC43369.1"/>
    </source>
</evidence>
<evidence type="ECO:0000313" key="1">
    <source>
        <dbReference type="EMBL" id="KAF4327886.1"/>
    </source>
</evidence>
<dbReference type="Proteomes" id="UP000232684">
    <property type="component" value="Unassembled WGS sequence"/>
</dbReference>